<evidence type="ECO:0000256" key="1">
    <source>
        <dbReference type="ARBA" id="ARBA00022603"/>
    </source>
</evidence>
<dbReference type="Proteomes" id="UP000316726">
    <property type="component" value="Chromosome 2"/>
</dbReference>
<gene>
    <name evidence="5" type="ORF">A3770_02p11490</name>
</gene>
<protein>
    <submittedName>
        <fullName evidence="5">SpoU-type tRNA/rRNA methyltransferase</fullName>
    </submittedName>
</protein>
<dbReference type="GO" id="GO:0006396">
    <property type="term" value="P:RNA processing"/>
    <property type="evidence" value="ECO:0007669"/>
    <property type="project" value="InterPro"/>
</dbReference>
<dbReference type="InterPro" id="IPR029026">
    <property type="entry name" value="tRNA_m1G_MTases_N"/>
</dbReference>
<dbReference type="PANTHER" id="PTHR43191">
    <property type="entry name" value="RRNA METHYLTRANSFERASE 3"/>
    <property type="match status" value="1"/>
</dbReference>
<feature type="region of interest" description="Disordered" evidence="3">
    <location>
        <begin position="177"/>
        <end position="221"/>
    </location>
</feature>
<dbReference type="EMBL" id="CP031035">
    <property type="protein sequence ID" value="QDZ18631.1"/>
    <property type="molecule type" value="Genomic_DNA"/>
</dbReference>
<reference evidence="5 6" key="1">
    <citation type="submission" date="2018-07" db="EMBL/GenBank/DDBJ databases">
        <title>The complete nuclear genome of the prasinophyte Chloropicon primus (CCMP1205).</title>
        <authorList>
            <person name="Pombert J.-F."/>
            <person name="Otis C."/>
            <person name="Turmel M."/>
            <person name="Lemieux C."/>
        </authorList>
    </citation>
    <scope>NUCLEOTIDE SEQUENCE [LARGE SCALE GENOMIC DNA]</scope>
    <source>
        <strain evidence="5 6">CCMP1205</strain>
    </source>
</reference>
<dbReference type="GO" id="GO:0003723">
    <property type="term" value="F:RNA binding"/>
    <property type="evidence" value="ECO:0007669"/>
    <property type="project" value="InterPro"/>
</dbReference>
<dbReference type="InterPro" id="IPR029028">
    <property type="entry name" value="Alpha/beta_knot_MTases"/>
</dbReference>
<organism evidence="5 6">
    <name type="scientific">Chloropicon primus</name>
    <dbReference type="NCBI Taxonomy" id="1764295"/>
    <lineage>
        <taxon>Eukaryota</taxon>
        <taxon>Viridiplantae</taxon>
        <taxon>Chlorophyta</taxon>
        <taxon>Chloropicophyceae</taxon>
        <taxon>Chloropicales</taxon>
        <taxon>Chloropicaceae</taxon>
        <taxon>Chloropicon</taxon>
    </lineage>
</organism>
<dbReference type="GO" id="GO:0008173">
    <property type="term" value="F:RNA methyltransferase activity"/>
    <property type="evidence" value="ECO:0007669"/>
    <property type="project" value="InterPro"/>
</dbReference>
<dbReference type="OrthoDB" id="270651at2759"/>
<dbReference type="InterPro" id="IPR051259">
    <property type="entry name" value="rRNA_Methyltransferase"/>
</dbReference>
<evidence type="ECO:0000256" key="2">
    <source>
        <dbReference type="ARBA" id="ARBA00022679"/>
    </source>
</evidence>
<evidence type="ECO:0000313" key="6">
    <source>
        <dbReference type="Proteomes" id="UP000316726"/>
    </source>
</evidence>
<keyword evidence="6" id="KW-1185">Reference proteome</keyword>
<name>A0A5B8MEF0_9CHLO</name>
<dbReference type="AlphaFoldDB" id="A0A5B8MEF0"/>
<keyword evidence="2 5" id="KW-0808">Transferase</keyword>
<dbReference type="InterPro" id="IPR001537">
    <property type="entry name" value="SpoU_MeTrfase"/>
</dbReference>
<dbReference type="Pfam" id="PF00588">
    <property type="entry name" value="SpoU_methylase"/>
    <property type="match status" value="1"/>
</dbReference>
<feature type="domain" description="tRNA/rRNA methyltransferase SpoU type" evidence="4">
    <location>
        <begin position="13"/>
        <end position="150"/>
    </location>
</feature>
<dbReference type="CDD" id="cd18096">
    <property type="entry name" value="SpoU-like"/>
    <property type="match status" value="1"/>
</dbReference>
<proteinExistence type="predicted"/>
<feature type="compositionally biased region" description="Basic and acidic residues" evidence="3">
    <location>
        <begin position="187"/>
        <end position="202"/>
    </location>
</feature>
<dbReference type="STRING" id="1764295.A0A5B8MEF0"/>
<dbReference type="SUPFAM" id="SSF75217">
    <property type="entry name" value="alpha/beta knot"/>
    <property type="match status" value="1"/>
</dbReference>
<evidence type="ECO:0000313" key="5">
    <source>
        <dbReference type="EMBL" id="QDZ18631.1"/>
    </source>
</evidence>
<dbReference type="GO" id="GO:0032259">
    <property type="term" value="P:methylation"/>
    <property type="evidence" value="ECO:0007669"/>
    <property type="project" value="UniProtKB-KW"/>
</dbReference>
<evidence type="ECO:0000259" key="4">
    <source>
        <dbReference type="Pfam" id="PF00588"/>
    </source>
</evidence>
<keyword evidence="1 5" id="KW-0489">Methyltransferase</keyword>
<sequence length="221" mass="24747">MEATTRQEQAKCYLIVHNVSKKHNIGTLARSAVAFGVHEICLVGSNRFNTFGNHGSVNYIKLKHFESLEKVRGYLKEECGCRILGVEIVEGAKAVHDHPFEGNTAFMLGNEGDGMTENQMEICDGFVYIPQHGNGTASLNVTVAGSIVLHHFGVWANYTETEREGYKYVLGERPRRQTKRGVCVDPEEVKREREERRNRGDWLDASGEGENQDGDLATLFT</sequence>
<accession>A0A5B8MEF0</accession>
<dbReference type="Gene3D" id="3.40.1280.10">
    <property type="match status" value="1"/>
</dbReference>
<dbReference type="PANTHER" id="PTHR43191:SF7">
    <property type="entry name" value="OBP33PEP LIKE PROTEIN"/>
    <property type="match status" value="1"/>
</dbReference>
<evidence type="ECO:0000256" key="3">
    <source>
        <dbReference type="SAM" id="MobiDB-lite"/>
    </source>
</evidence>